<organism evidence="1 2">
    <name type="scientific">Prunus dulcis</name>
    <name type="common">Almond</name>
    <name type="synonym">Amygdalus dulcis</name>
    <dbReference type="NCBI Taxonomy" id="3755"/>
    <lineage>
        <taxon>Eukaryota</taxon>
        <taxon>Viridiplantae</taxon>
        <taxon>Streptophyta</taxon>
        <taxon>Embryophyta</taxon>
        <taxon>Tracheophyta</taxon>
        <taxon>Spermatophyta</taxon>
        <taxon>Magnoliopsida</taxon>
        <taxon>eudicotyledons</taxon>
        <taxon>Gunneridae</taxon>
        <taxon>Pentapetalae</taxon>
        <taxon>rosids</taxon>
        <taxon>fabids</taxon>
        <taxon>Rosales</taxon>
        <taxon>Rosaceae</taxon>
        <taxon>Amygdaloideae</taxon>
        <taxon>Amygdaleae</taxon>
        <taxon>Prunus</taxon>
    </lineage>
</organism>
<keyword evidence="2" id="KW-1185">Reference proteome</keyword>
<evidence type="ECO:0000313" key="2">
    <source>
        <dbReference type="Proteomes" id="UP001054821"/>
    </source>
</evidence>
<evidence type="ECO:0000313" key="1">
    <source>
        <dbReference type="EMBL" id="KAI5312199.1"/>
    </source>
</evidence>
<sequence length="98" mass="10933">MNATAVGSYTMKLVDVAKSNNPFETTTAGMEKIKKFFASRRSSIGSNPSFVVTKFLAFLLCYDKIQLELLVELKDVIASKRNSLTQLQLGAKFRDVYS</sequence>
<dbReference type="Proteomes" id="UP001054821">
    <property type="component" value="Chromosome 8"/>
</dbReference>
<dbReference type="EMBL" id="JAJFAZ020000008">
    <property type="protein sequence ID" value="KAI5312199.1"/>
    <property type="molecule type" value="Genomic_DNA"/>
</dbReference>
<accession>A0AAD4UU70</accession>
<reference evidence="1 2" key="1">
    <citation type="journal article" date="2022" name="G3 (Bethesda)">
        <title>Whole-genome sequence and methylome profiling of the almond [Prunus dulcis (Mill.) D.A. Webb] cultivar 'Nonpareil'.</title>
        <authorList>
            <person name="D'Amico-Willman K.M."/>
            <person name="Ouma W.Z."/>
            <person name="Meulia T."/>
            <person name="Sideli G.M."/>
            <person name="Gradziel T.M."/>
            <person name="Fresnedo-Ramirez J."/>
        </authorList>
    </citation>
    <scope>NUCLEOTIDE SEQUENCE [LARGE SCALE GENOMIC DNA]</scope>
    <source>
        <strain evidence="1">Clone GOH B32 T37-40</strain>
    </source>
</reference>
<comment type="caution">
    <text evidence="1">The sequence shown here is derived from an EMBL/GenBank/DDBJ whole genome shotgun (WGS) entry which is preliminary data.</text>
</comment>
<name>A0AAD4UU70_PRUDU</name>
<gene>
    <name evidence="1" type="ORF">L3X38_041372</name>
</gene>
<protein>
    <submittedName>
        <fullName evidence="1">Uncharacterized protein</fullName>
    </submittedName>
</protein>
<proteinExistence type="predicted"/>
<dbReference type="AlphaFoldDB" id="A0AAD4UU70"/>